<sequence length="114" mass="13611">MFLLREVTRKMRRVKGVHCQRLKMKMMKDQMVAVIWMLLLREVTRKMRSSKDAIANHLKLPRYLFPIFASVLKSWILMEPNCQLTDVVLLEQLIIRVWLLNHGVEIRISNRGTH</sequence>
<reference evidence="3" key="1">
    <citation type="submission" date="2017-02" db="UniProtKB">
        <authorList>
            <consortium name="WormBaseParasite"/>
        </authorList>
    </citation>
    <scope>IDENTIFICATION</scope>
</reference>
<evidence type="ECO:0000313" key="2">
    <source>
        <dbReference type="Proteomes" id="UP000278807"/>
    </source>
</evidence>
<dbReference type="Proteomes" id="UP000278807">
    <property type="component" value="Unassembled WGS sequence"/>
</dbReference>
<evidence type="ECO:0000313" key="3">
    <source>
        <dbReference type="WBParaSite" id="HNAJ_0001339201-mRNA-1"/>
    </source>
</evidence>
<evidence type="ECO:0000313" key="1">
    <source>
        <dbReference type="EMBL" id="VDO15709.1"/>
    </source>
</evidence>
<reference evidence="1 2" key="2">
    <citation type="submission" date="2018-11" db="EMBL/GenBank/DDBJ databases">
        <authorList>
            <consortium name="Pathogen Informatics"/>
        </authorList>
    </citation>
    <scope>NUCLEOTIDE SEQUENCE [LARGE SCALE GENOMIC DNA]</scope>
</reference>
<protein>
    <submittedName>
        <fullName evidence="3">Ovule protein</fullName>
    </submittedName>
</protein>
<dbReference type="EMBL" id="UZAE01015333">
    <property type="protein sequence ID" value="VDO15709.1"/>
    <property type="molecule type" value="Genomic_DNA"/>
</dbReference>
<proteinExistence type="predicted"/>
<keyword evidence="2" id="KW-1185">Reference proteome</keyword>
<dbReference type="AlphaFoldDB" id="A0A0R3TZU3"/>
<dbReference type="WBParaSite" id="HNAJ_0001339201-mRNA-1">
    <property type="protein sequence ID" value="HNAJ_0001339201-mRNA-1"/>
    <property type="gene ID" value="HNAJ_0001339201"/>
</dbReference>
<gene>
    <name evidence="1" type="ORF">HNAJ_LOCUS13366</name>
</gene>
<name>A0A0R3TZU3_RODNA</name>
<accession>A0A0R3TZU3</accession>
<organism evidence="3">
    <name type="scientific">Rodentolepis nana</name>
    <name type="common">Dwarf tapeworm</name>
    <name type="synonym">Hymenolepis nana</name>
    <dbReference type="NCBI Taxonomy" id="102285"/>
    <lineage>
        <taxon>Eukaryota</taxon>
        <taxon>Metazoa</taxon>
        <taxon>Spiralia</taxon>
        <taxon>Lophotrochozoa</taxon>
        <taxon>Platyhelminthes</taxon>
        <taxon>Cestoda</taxon>
        <taxon>Eucestoda</taxon>
        <taxon>Cyclophyllidea</taxon>
        <taxon>Hymenolepididae</taxon>
        <taxon>Rodentolepis</taxon>
    </lineage>
</organism>